<protein>
    <submittedName>
        <fullName evidence="2">Uncharacterized protein</fullName>
    </submittedName>
</protein>
<dbReference type="EMBL" id="JAHMHQ010000002">
    <property type="protein sequence ID" value="KAK1655015.1"/>
    <property type="molecule type" value="Genomic_DNA"/>
</dbReference>
<evidence type="ECO:0000256" key="1">
    <source>
        <dbReference type="SAM" id="MobiDB-lite"/>
    </source>
</evidence>
<gene>
    <name evidence="2" type="ORF">BDP81DRAFT_92710</name>
</gene>
<comment type="caution">
    <text evidence="2">The sequence shown here is derived from an EMBL/GenBank/DDBJ whole genome shotgun (WGS) entry which is preliminary data.</text>
</comment>
<evidence type="ECO:0000313" key="3">
    <source>
        <dbReference type="Proteomes" id="UP001243989"/>
    </source>
</evidence>
<dbReference type="RefSeq" id="XP_060451059.1">
    <property type="nucleotide sequence ID" value="XM_060596503.1"/>
</dbReference>
<proteinExistence type="predicted"/>
<evidence type="ECO:0000313" key="2">
    <source>
        <dbReference type="EMBL" id="KAK1655015.1"/>
    </source>
</evidence>
<accession>A0AAJ0A5L7</accession>
<keyword evidence="3" id="KW-1185">Reference proteome</keyword>
<organism evidence="2 3">
    <name type="scientific">Colletotrichum phormii</name>
    <dbReference type="NCBI Taxonomy" id="359342"/>
    <lineage>
        <taxon>Eukaryota</taxon>
        <taxon>Fungi</taxon>
        <taxon>Dikarya</taxon>
        <taxon>Ascomycota</taxon>
        <taxon>Pezizomycotina</taxon>
        <taxon>Sordariomycetes</taxon>
        <taxon>Hypocreomycetidae</taxon>
        <taxon>Glomerellales</taxon>
        <taxon>Glomerellaceae</taxon>
        <taxon>Colletotrichum</taxon>
        <taxon>Colletotrichum acutatum species complex</taxon>
    </lineage>
</organism>
<dbReference type="AlphaFoldDB" id="A0AAJ0A5L7"/>
<dbReference type="GeneID" id="85481365"/>
<name>A0AAJ0A5L7_9PEZI</name>
<sequence>MSALLIYPSILLLMLQNSFKRPKNSNSHALAGRCESVHDPKPIQEVHVLQYKSPNPRHPSFFGLLSSPLIFKWRRYQPAPHPEDGGMNAKEQRSKVKW</sequence>
<dbReference type="Proteomes" id="UP001243989">
    <property type="component" value="Unassembled WGS sequence"/>
</dbReference>
<reference evidence="2" key="1">
    <citation type="submission" date="2021-06" db="EMBL/GenBank/DDBJ databases">
        <title>Comparative genomics, transcriptomics and evolutionary studies reveal genomic signatures of adaptation to plant cell wall in hemibiotrophic fungi.</title>
        <authorList>
            <consortium name="DOE Joint Genome Institute"/>
            <person name="Baroncelli R."/>
            <person name="Diaz J.F."/>
            <person name="Benocci T."/>
            <person name="Peng M."/>
            <person name="Battaglia E."/>
            <person name="Haridas S."/>
            <person name="Andreopoulos W."/>
            <person name="Labutti K."/>
            <person name="Pangilinan J."/>
            <person name="Floch G.L."/>
            <person name="Makela M.R."/>
            <person name="Henrissat B."/>
            <person name="Grigoriev I.V."/>
            <person name="Crouch J.A."/>
            <person name="De Vries R.P."/>
            <person name="Sukno S.A."/>
            <person name="Thon M.R."/>
        </authorList>
    </citation>
    <scope>NUCLEOTIDE SEQUENCE</scope>
    <source>
        <strain evidence="2">CBS 102054</strain>
    </source>
</reference>
<feature type="region of interest" description="Disordered" evidence="1">
    <location>
        <begin position="79"/>
        <end position="98"/>
    </location>
</feature>